<accession>A0ABT1W986</accession>
<reference evidence="2 3" key="1">
    <citation type="submission" date="2022-06" db="EMBL/GenBank/DDBJ databases">
        <title>Endosaccharibacter gen. nov., sp. nov., endophytic bacteria isolated from sugarcane.</title>
        <authorList>
            <person name="Pitiwittayakul N."/>
            <person name="Yukphan P."/>
            <person name="Charoenyingcharoen P."/>
            <person name="Tanasupawat S."/>
        </authorList>
    </citation>
    <scope>NUCLEOTIDE SEQUENCE [LARGE SCALE GENOMIC DNA]</scope>
    <source>
        <strain evidence="2 3">KSS8</strain>
    </source>
</reference>
<name>A0ABT1W986_9PROT</name>
<protein>
    <submittedName>
        <fullName evidence="2">DUF1176 domain-containing protein</fullName>
    </submittedName>
</protein>
<feature type="signal peptide" evidence="1">
    <location>
        <begin position="1"/>
        <end position="37"/>
    </location>
</feature>
<comment type="caution">
    <text evidence="2">The sequence shown here is derived from an EMBL/GenBank/DDBJ whole genome shotgun (WGS) entry which is preliminary data.</text>
</comment>
<evidence type="ECO:0000256" key="1">
    <source>
        <dbReference type="SAM" id="SignalP"/>
    </source>
</evidence>
<feature type="chain" id="PRO_5047136058" evidence="1">
    <location>
        <begin position="38"/>
        <end position="345"/>
    </location>
</feature>
<dbReference type="EMBL" id="JAMSKV010000012">
    <property type="protein sequence ID" value="MCQ8279456.1"/>
    <property type="molecule type" value="Genomic_DNA"/>
</dbReference>
<gene>
    <name evidence="2" type="ORF">NFI95_13500</name>
</gene>
<dbReference type="InterPro" id="IPR009560">
    <property type="entry name" value="DUF1176"/>
</dbReference>
<dbReference type="Proteomes" id="UP001524587">
    <property type="component" value="Unassembled WGS sequence"/>
</dbReference>
<organism evidence="2 3">
    <name type="scientific">Endosaccharibacter trunci</name>
    <dbReference type="NCBI Taxonomy" id="2812733"/>
    <lineage>
        <taxon>Bacteria</taxon>
        <taxon>Pseudomonadati</taxon>
        <taxon>Pseudomonadota</taxon>
        <taxon>Alphaproteobacteria</taxon>
        <taxon>Acetobacterales</taxon>
        <taxon>Acetobacteraceae</taxon>
        <taxon>Endosaccharibacter</taxon>
    </lineage>
</organism>
<keyword evidence="1" id="KW-0732">Signal</keyword>
<keyword evidence="3" id="KW-1185">Reference proteome</keyword>
<dbReference type="RefSeq" id="WP_422864939.1">
    <property type="nucleotide sequence ID" value="NZ_JAMSKV010000012.1"/>
</dbReference>
<proteinExistence type="predicted"/>
<dbReference type="Pfam" id="PF06674">
    <property type="entry name" value="DUF1176"/>
    <property type="match status" value="1"/>
</dbReference>
<evidence type="ECO:0000313" key="2">
    <source>
        <dbReference type="EMBL" id="MCQ8279456.1"/>
    </source>
</evidence>
<sequence>MVPSFRSDAERPPTLLSRALRFGMVAACLSACGPAWARDADPPVSLRSGAWLGACDNRRDCAAYGFADDDSAVLLLHLPRGREPSGTLLLRFDRPDRAEGVRLQLGRRGAALSLRALPGEAGLARAALDASAVRTVLPWLHQSGRFFAVTQGRPSLRAVFRLSGASPVLDWIVRAQRRAVEPGPRIAASPGPAADVPDPMPPPAVASLPAVRACASQDSEQPGQGPSASSLSGRVVLWRIPCGSGNFSQDSLFVLDNGRTAALAAFPVPPQFPARAPGILVNAELDGPDALQAVEPSRGLDDCGDTRRYLWDGRRFVLERAQLMLACHGLAVEDWPVVYRAVTER</sequence>
<evidence type="ECO:0000313" key="3">
    <source>
        <dbReference type="Proteomes" id="UP001524587"/>
    </source>
</evidence>